<protein>
    <recommendedName>
        <fullName evidence="1">DUF7730 domain-containing protein</fullName>
    </recommendedName>
</protein>
<dbReference type="Proteomes" id="UP000799302">
    <property type="component" value="Unassembled WGS sequence"/>
</dbReference>
<proteinExistence type="predicted"/>
<accession>A0A6A6UHM1</accession>
<dbReference type="PANTHER" id="PTHR42085:SF1">
    <property type="entry name" value="F-BOX DOMAIN-CONTAINING PROTEIN"/>
    <property type="match status" value="1"/>
</dbReference>
<gene>
    <name evidence="2" type="ORF">BT63DRAFT_210064</name>
</gene>
<organism evidence="2 3">
    <name type="scientific">Microthyrium microscopicum</name>
    <dbReference type="NCBI Taxonomy" id="703497"/>
    <lineage>
        <taxon>Eukaryota</taxon>
        <taxon>Fungi</taxon>
        <taxon>Dikarya</taxon>
        <taxon>Ascomycota</taxon>
        <taxon>Pezizomycotina</taxon>
        <taxon>Dothideomycetes</taxon>
        <taxon>Dothideomycetes incertae sedis</taxon>
        <taxon>Microthyriales</taxon>
        <taxon>Microthyriaceae</taxon>
        <taxon>Microthyrium</taxon>
    </lineage>
</organism>
<reference evidence="2" key="1">
    <citation type="journal article" date="2020" name="Stud. Mycol.">
        <title>101 Dothideomycetes genomes: a test case for predicting lifestyles and emergence of pathogens.</title>
        <authorList>
            <person name="Haridas S."/>
            <person name="Albert R."/>
            <person name="Binder M."/>
            <person name="Bloem J."/>
            <person name="Labutti K."/>
            <person name="Salamov A."/>
            <person name="Andreopoulos B."/>
            <person name="Baker S."/>
            <person name="Barry K."/>
            <person name="Bills G."/>
            <person name="Bluhm B."/>
            <person name="Cannon C."/>
            <person name="Castanera R."/>
            <person name="Culley D."/>
            <person name="Daum C."/>
            <person name="Ezra D."/>
            <person name="Gonzalez J."/>
            <person name="Henrissat B."/>
            <person name="Kuo A."/>
            <person name="Liang C."/>
            <person name="Lipzen A."/>
            <person name="Lutzoni F."/>
            <person name="Magnuson J."/>
            <person name="Mondo S."/>
            <person name="Nolan M."/>
            <person name="Ohm R."/>
            <person name="Pangilinan J."/>
            <person name="Park H.-J."/>
            <person name="Ramirez L."/>
            <person name="Alfaro M."/>
            <person name="Sun H."/>
            <person name="Tritt A."/>
            <person name="Yoshinaga Y."/>
            <person name="Zwiers L.-H."/>
            <person name="Turgeon B."/>
            <person name="Goodwin S."/>
            <person name="Spatafora J."/>
            <person name="Crous P."/>
            <person name="Grigoriev I."/>
        </authorList>
    </citation>
    <scope>NUCLEOTIDE SEQUENCE</scope>
    <source>
        <strain evidence="2">CBS 115976</strain>
    </source>
</reference>
<name>A0A6A6UHM1_9PEZI</name>
<feature type="domain" description="DUF7730" evidence="1">
    <location>
        <begin position="67"/>
        <end position="121"/>
    </location>
</feature>
<dbReference type="InterPro" id="IPR056632">
    <property type="entry name" value="DUF7730"/>
</dbReference>
<dbReference type="AlphaFoldDB" id="A0A6A6UHM1"/>
<dbReference type="EMBL" id="MU004233">
    <property type="protein sequence ID" value="KAF2671186.1"/>
    <property type="molecule type" value="Genomic_DNA"/>
</dbReference>
<dbReference type="PANTHER" id="PTHR42085">
    <property type="entry name" value="F-BOX DOMAIN-CONTAINING PROTEIN"/>
    <property type="match status" value="1"/>
</dbReference>
<dbReference type="Pfam" id="PF24864">
    <property type="entry name" value="DUF7730"/>
    <property type="match status" value="1"/>
</dbReference>
<evidence type="ECO:0000259" key="1">
    <source>
        <dbReference type="Pfam" id="PF24864"/>
    </source>
</evidence>
<dbReference type="OrthoDB" id="2951834at2759"/>
<evidence type="ECO:0000313" key="2">
    <source>
        <dbReference type="EMBL" id="KAF2671186.1"/>
    </source>
</evidence>
<dbReference type="InterPro" id="IPR038883">
    <property type="entry name" value="AN11006-like"/>
</dbReference>
<sequence>MSLQNSSPNNFLKKLPLELRFMVYKHLLVSKVSPKVGFNSPIDQQPGKIRFFINKDQTSSILNIDHSILRTCKQVYHEAIGILYSGNTFTIGSARTVLANTGPTKSYILPSHNTNRITRVKVVVGQFHWTCFEHLPSVRFVRPISSLRDEHIRIRRYELAASLLQKIISSHDMNVACSFGFSFREGYWGDSALEALTKDWIEEYIQFKNPVVKEYISPLNPAIWHWHYAYIPTLEPHRKIMEHVLEALQKNGYQQDVPLAWSFRTVTSDHDPPFIVVDLVTNKRRGHIPCKIIGTACGTSKVESVDEETEFGAIEGMD</sequence>
<evidence type="ECO:0000313" key="3">
    <source>
        <dbReference type="Proteomes" id="UP000799302"/>
    </source>
</evidence>
<keyword evidence="3" id="KW-1185">Reference proteome</keyword>